<gene>
    <name evidence="4" type="primary">srtB</name>
    <name evidence="4" type="ORF">FYJ50_06445</name>
</gene>
<keyword evidence="5" id="KW-1185">Reference proteome</keyword>
<keyword evidence="3" id="KW-1133">Transmembrane helix</keyword>
<evidence type="ECO:0000256" key="2">
    <source>
        <dbReference type="PIRSR" id="PIRSR605754-1"/>
    </source>
</evidence>
<evidence type="ECO:0000313" key="4">
    <source>
        <dbReference type="EMBL" id="MSS01736.1"/>
    </source>
</evidence>
<protein>
    <submittedName>
        <fullName evidence="4">Class B sortase</fullName>
        <ecNumber evidence="4">3.4.22.71</ecNumber>
    </submittedName>
</protein>
<feature type="transmembrane region" description="Helical" evidence="3">
    <location>
        <begin position="265"/>
        <end position="287"/>
    </location>
</feature>
<dbReference type="EC" id="3.4.22.71" evidence="4"/>
<accession>A0A7X2N3F9</accession>
<dbReference type="InterPro" id="IPR005754">
    <property type="entry name" value="Sortase"/>
</dbReference>
<dbReference type="GO" id="GO:0016787">
    <property type="term" value="F:hydrolase activity"/>
    <property type="evidence" value="ECO:0007669"/>
    <property type="project" value="UniProtKB-KW"/>
</dbReference>
<dbReference type="EMBL" id="VUMM01000011">
    <property type="protein sequence ID" value="MSS01736.1"/>
    <property type="molecule type" value="Genomic_DNA"/>
</dbReference>
<evidence type="ECO:0000313" key="5">
    <source>
        <dbReference type="Proteomes" id="UP000470082"/>
    </source>
</evidence>
<dbReference type="Pfam" id="PF04203">
    <property type="entry name" value="Sortase"/>
    <property type="match status" value="1"/>
</dbReference>
<feature type="active site" description="Proton donor/acceptor" evidence="2">
    <location>
        <position position="138"/>
    </location>
</feature>
<proteinExistence type="predicted"/>
<comment type="caution">
    <text evidence="4">The sequence shown here is derived from an EMBL/GenBank/DDBJ whole genome shotgun (WGS) entry which is preliminary data.</text>
</comment>
<dbReference type="AlphaFoldDB" id="A0A7X2N3F9"/>
<dbReference type="InterPro" id="IPR009835">
    <property type="entry name" value="SrtB"/>
</dbReference>
<feature type="active site" description="Acyl-thioester intermediate" evidence="2">
    <location>
        <position position="227"/>
    </location>
</feature>
<evidence type="ECO:0000256" key="1">
    <source>
        <dbReference type="ARBA" id="ARBA00022801"/>
    </source>
</evidence>
<organism evidence="4 5">
    <name type="scientific">Floccifex porci</name>
    <dbReference type="NCBI Taxonomy" id="2606629"/>
    <lineage>
        <taxon>Bacteria</taxon>
        <taxon>Bacillati</taxon>
        <taxon>Bacillota</taxon>
        <taxon>Erysipelotrichia</taxon>
        <taxon>Erysipelotrichales</taxon>
        <taxon>Erysipelotrichaceae</taxon>
        <taxon>Floccifex</taxon>
    </lineage>
</organism>
<dbReference type="NCBIfam" id="TIGR03064">
    <property type="entry name" value="sortase_srtB"/>
    <property type="match status" value="1"/>
</dbReference>
<dbReference type="InterPro" id="IPR023365">
    <property type="entry name" value="Sortase_dom-sf"/>
</dbReference>
<keyword evidence="3" id="KW-0472">Membrane</keyword>
<reference evidence="4 5" key="1">
    <citation type="submission" date="2019-08" db="EMBL/GenBank/DDBJ databases">
        <title>In-depth cultivation of the pig gut microbiome towards novel bacterial diversity and tailored functional studies.</title>
        <authorList>
            <person name="Wylensek D."/>
            <person name="Hitch T.C.A."/>
            <person name="Clavel T."/>
        </authorList>
    </citation>
    <scope>NUCLEOTIDE SEQUENCE [LARGE SCALE GENOMIC DNA]</scope>
    <source>
        <strain evidence="4 5">LKV-178-WT-2G</strain>
    </source>
</reference>
<dbReference type="Gene3D" id="2.40.260.10">
    <property type="entry name" value="Sortase"/>
    <property type="match status" value="1"/>
</dbReference>
<sequence length="291" mass="34029">MKRKDRKISLPRKIVSMIDSTVNIAVLLFFILCVLFSGYSIWDNNHIYTKASPSVYETYKPEKEDTKSFEELIRINPDVYGWISIYGTQIDYPLVQGEDNDKYVNTDYEGNFSLSGALFLDCNNARNMSDTVNIIYGHHMEKDKMFGGLDHYEKEDYFNKHRYGNLYVDGKNYGLEFFMLIKADAYDSKVYNTNERDINQYIEYISSYNLQKLDIPECERLICLSTCSSDSTNGRVILVGSITSETFEDPYLEKEEIEEESSIDWYHMFLYGIMILLILCILIVLVWSKKK</sequence>
<name>A0A7X2N3F9_9FIRM</name>
<dbReference type="CDD" id="cd05826">
    <property type="entry name" value="Sortase_B"/>
    <property type="match status" value="1"/>
</dbReference>
<keyword evidence="1 4" id="KW-0378">Hydrolase</keyword>
<keyword evidence="3" id="KW-0812">Transmembrane</keyword>
<evidence type="ECO:0000256" key="3">
    <source>
        <dbReference type="SAM" id="Phobius"/>
    </source>
</evidence>
<dbReference type="Proteomes" id="UP000470082">
    <property type="component" value="Unassembled WGS sequence"/>
</dbReference>
<feature type="transmembrane region" description="Helical" evidence="3">
    <location>
        <begin position="21"/>
        <end position="42"/>
    </location>
</feature>
<dbReference type="SUPFAM" id="SSF63817">
    <property type="entry name" value="Sortase"/>
    <property type="match status" value="1"/>
</dbReference>